<organism evidence="3 4">
    <name type="scientific">Quercus lobata</name>
    <name type="common">Valley oak</name>
    <dbReference type="NCBI Taxonomy" id="97700"/>
    <lineage>
        <taxon>Eukaryota</taxon>
        <taxon>Viridiplantae</taxon>
        <taxon>Streptophyta</taxon>
        <taxon>Embryophyta</taxon>
        <taxon>Tracheophyta</taxon>
        <taxon>Spermatophyta</taxon>
        <taxon>Magnoliopsida</taxon>
        <taxon>eudicotyledons</taxon>
        <taxon>Gunneridae</taxon>
        <taxon>Pentapetalae</taxon>
        <taxon>rosids</taxon>
        <taxon>fabids</taxon>
        <taxon>Fagales</taxon>
        <taxon>Fagaceae</taxon>
        <taxon>Quercus</taxon>
    </lineage>
</organism>
<protein>
    <recommendedName>
        <fullName evidence="5">DUF4283 domain-containing protein</fullName>
    </recommendedName>
</protein>
<dbReference type="Pfam" id="PF14392">
    <property type="entry name" value="zf-CCHC_4"/>
    <property type="match status" value="1"/>
</dbReference>
<evidence type="ECO:0000259" key="2">
    <source>
        <dbReference type="Pfam" id="PF14392"/>
    </source>
</evidence>
<evidence type="ECO:0000259" key="1">
    <source>
        <dbReference type="Pfam" id="PF14111"/>
    </source>
</evidence>
<dbReference type="Gramene" id="QL07p017701:mrna">
    <property type="protein sequence ID" value="QL07p017701:mrna:CDS:1"/>
    <property type="gene ID" value="QL07p017701"/>
</dbReference>
<feature type="domain" description="DUF4283" evidence="1">
    <location>
        <begin position="33"/>
        <end position="108"/>
    </location>
</feature>
<reference evidence="3 4" key="1">
    <citation type="journal article" date="2016" name="G3 (Bethesda)">
        <title>First Draft Assembly and Annotation of the Genome of a California Endemic Oak Quercus lobata Nee (Fagaceae).</title>
        <authorList>
            <person name="Sork V.L."/>
            <person name="Fitz-Gibbon S.T."/>
            <person name="Puiu D."/>
            <person name="Crepeau M."/>
            <person name="Gugger P.F."/>
            <person name="Sherman R."/>
            <person name="Stevens K."/>
            <person name="Langley C.H."/>
            <person name="Pellegrini M."/>
            <person name="Salzberg S.L."/>
        </authorList>
    </citation>
    <scope>NUCLEOTIDE SEQUENCE [LARGE SCALE GENOMIC DNA]</scope>
    <source>
        <strain evidence="3 4">cv. SW786</strain>
    </source>
</reference>
<evidence type="ECO:0000313" key="3">
    <source>
        <dbReference type="EnsemblPlants" id="QL07p017701:mrna:CDS:1"/>
    </source>
</evidence>
<dbReference type="InterPro" id="IPR025836">
    <property type="entry name" value="Zn_knuckle_CX2CX4HX4C"/>
</dbReference>
<evidence type="ECO:0008006" key="5">
    <source>
        <dbReference type="Google" id="ProtNLM"/>
    </source>
</evidence>
<dbReference type="PANTHER" id="PTHR31286">
    <property type="entry name" value="GLYCINE-RICH CELL WALL STRUCTURAL PROTEIN 1.8-LIKE"/>
    <property type="match status" value="1"/>
</dbReference>
<dbReference type="Proteomes" id="UP000594261">
    <property type="component" value="Chromosome 7"/>
</dbReference>
<dbReference type="EnsemblPlants" id="QL07p017701:mrna">
    <property type="protein sequence ID" value="QL07p017701:mrna:CDS:1"/>
    <property type="gene ID" value="QL07p017701"/>
</dbReference>
<dbReference type="Pfam" id="PF14111">
    <property type="entry name" value="DUF4283"/>
    <property type="match status" value="1"/>
</dbReference>
<dbReference type="InterPro" id="IPR025558">
    <property type="entry name" value="DUF4283"/>
</dbReference>
<dbReference type="PANTHER" id="PTHR31286:SF62">
    <property type="entry name" value="ZINC FINGER, CCHC-TYPE-LIKE PROTEIN"/>
    <property type="match status" value="1"/>
</dbReference>
<evidence type="ECO:0000313" key="4">
    <source>
        <dbReference type="Proteomes" id="UP000594261"/>
    </source>
</evidence>
<proteinExistence type="predicted"/>
<dbReference type="InParanoid" id="A0A7N2M4C0"/>
<feature type="domain" description="Zinc knuckle CX2CX4HX4C" evidence="2">
    <location>
        <begin position="168"/>
        <end position="215"/>
    </location>
</feature>
<dbReference type="EMBL" id="LRBV02000007">
    <property type="status" value="NOT_ANNOTATED_CDS"/>
    <property type="molecule type" value="Genomic_DNA"/>
</dbReference>
<dbReference type="OMA" id="GTENMMQ"/>
<sequence>MEELTKTWNSLTLSECEGSNFRIKEDQAKSEFIIAAKFLIKRALNIEAIAKTFTPIWRSKNGFKIKKESSHVVLFTFDDKNEMEKVMAAEPWSFDKRLMVLQRYGKETDLGDMEFNKVTFWVQVHDLPIRFRSRKIAEQLCEAAGMVNVGTEEAETEGDNFLRVRVTVDTSQPLCRGRVVLLDSGKEMWVPFKYERLPSLCFWCGCLTHDDRDCALWVESEGTLTAESQQFGPWLKAAPFMQSQRYMVKVPGFFAGKKAGPMPEKSREVKKPPVIVVRSGKFVPEVVRTEKENLETHVEGSMEPVLIDVNSQKTRMTLDEGIKEDGMIHQRETIKQKDSKEDVMLHQLEPIKQKVSDEAYEEEIREIDKGVKKYDRNFIVPPGLEVSIEKENCFWSTLHL</sequence>
<dbReference type="AlphaFoldDB" id="A0A7N2M4C0"/>
<name>A0A7N2M4C0_QUELO</name>
<keyword evidence="4" id="KW-1185">Reference proteome</keyword>
<dbReference type="InterPro" id="IPR040256">
    <property type="entry name" value="At4g02000-like"/>
</dbReference>
<reference evidence="3" key="2">
    <citation type="submission" date="2021-01" db="UniProtKB">
        <authorList>
            <consortium name="EnsemblPlants"/>
        </authorList>
    </citation>
    <scope>IDENTIFICATION</scope>
</reference>
<accession>A0A7N2M4C0</accession>